<comment type="caution">
    <text evidence="1">The sequence shown here is derived from an EMBL/GenBank/DDBJ whole genome shotgun (WGS) entry which is preliminary data.</text>
</comment>
<name>A0ABV7X879_9SPHN</name>
<evidence type="ECO:0000313" key="1">
    <source>
        <dbReference type="EMBL" id="MFC3712227.1"/>
    </source>
</evidence>
<protein>
    <submittedName>
        <fullName evidence="1">Uncharacterized protein</fullName>
    </submittedName>
</protein>
<sequence length="248" mass="27140">MLLMIAIAATLQAAPIYDYRRSNQDGSEAERILVFLPDPTHVEVVKTRERCTSAAYVTATMAPDRTYAAELVAGRLERDAVQRKIGVLDYDAATSTIRVTIDGLPKPETLTITPGPWHLFDYDLASLTAALAGRTPPATLKFALPLVWNGEPPLLRDLGVVTANRVRSERFEGRAAVRYQVRGSGAFKGGPLWLDAASGVVLGADWRSPNHAEYRDFRLRLRDVHGGGAATWKRMLNSHFAGCPAKAD</sequence>
<gene>
    <name evidence="1" type="ORF">ACFOMD_06580</name>
</gene>
<dbReference type="EMBL" id="JBHRXV010000004">
    <property type="protein sequence ID" value="MFC3712227.1"/>
    <property type="molecule type" value="Genomic_DNA"/>
</dbReference>
<organism evidence="1 2">
    <name type="scientific">Sphingoaurantiacus capsulatus</name>
    <dbReference type="NCBI Taxonomy" id="1771310"/>
    <lineage>
        <taxon>Bacteria</taxon>
        <taxon>Pseudomonadati</taxon>
        <taxon>Pseudomonadota</taxon>
        <taxon>Alphaproteobacteria</taxon>
        <taxon>Sphingomonadales</taxon>
        <taxon>Sphingosinicellaceae</taxon>
        <taxon>Sphingoaurantiacus</taxon>
    </lineage>
</organism>
<keyword evidence="2" id="KW-1185">Reference proteome</keyword>
<reference evidence="2" key="1">
    <citation type="journal article" date="2019" name="Int. J. Syst. Evol. Microbiol.">
        <title>The Global Catalogue of Microorganisms (GCM) 10K type strain sequencing project: providing services to taxonomists for standard genome sequencing and annotation.</title>
        <authorList>
            <consortium name="The Broad Institute Genomics Platform"/>
            <consortium name="The Broad Institute Genome Sequencing Center for Infectious Disease"/>
            <person name="Wu L."/>
            <person name="Ma J."/>
        </authorList>
    </citation>
    <scope>NUCLEOTIDE SEQUENCE [LARGE SCALE GENOMIC DNA]</scope>
    <source>
        <strain evidence="2">KCTC 42644</strain>
    </source>
</reference>
<dbReference type="Proteomes" id="UP001595615">
    <property type="component" value="Unassembled WGS sequence"/>
</dbReference>
<evidence type="ECO:0000313" key="2">
    <source>
        <dbReference type="Proteomes" id="UP001595615"/>
    </source>
</evidence>
<accession>A0ABV7X879</accession>
<proteinExistence type="predicted"/>
<dbReference type="RefSeq" id="WP_380858681.1">
    <property type="nucleotide sequence ID" value="NZ_JBHRXV010000004.1"/>
</dbReference>